<reference evidence="2" key="1">
    <citation type="journal article" date="2022" name="bioRxiv">
        <title>Sequencing and chromosome-scale assembly of the giantPleurodeles waltlgenome.</title>
        <authorList>
            <person name="Brown T."/>
            <person name="Elewa A."/>
            <person name="Iarovenko S."/>
            <person name="Subramanian E."/>
            <person name="Araus A.J."/>
            <person name="Petzold A."/>
            <person name="Susuki M."/>
            <person name="Suzuki K.-i.T."/>
            <person name="Hayashi T."/>
            <person name="Toyoda A."/>
            <person name="Oliveira C."/>
            <person name="Osipova E."/>
            <person name="Leigh N.D."/>
            <person name="Simon A."/>
            <person name="Yun M.H."/>
        </authorList>
    </citation>
    <scope>NUCLEOTIDE SEQUENCE</scope>
    <source>
        <strain evidence="2">20211129_DDA</strain>
        <tissue evidence="2">Liver</tissue>
    </source>
</reference>
<evidence type="ECO:0000313" key="2">
    <source>
        <dbReference type="EMBL" id="KAJ1143325.1"/>
    </source>
</evidence>
<proteinExistence type="predicted"/>
<dbReference type="Proteomes" id="UP001066276">
    <property type="component" value="Chromosome 6"/>
</dbReference>
<name>A0AAV7QTK1_PLEWA</name>
<evidence type="ECO:0000313" key="3">
    <source>
        <dbReference type="Proteomes" id="UP001066276"/>
    </source>
</evidence>
<dbReference type="EMBL" id="JANPWB010000010">
    <property type="protein sequence ID" value="KAJ1143325.1"/>
    <property type="molecule type" value="Genomic_DNA"/>
</dbReference>
<accession>A0AAV7QTK1</accession>
<organism evidence="2 3">
    <name type="scientific">Pleurodeles waltl</name>
    <name type="common">Iberian ribbed newt</name>
    <dbReference type="NCBI Taxonomy" id="8319"/>
    <lineage>
        <taxon>Eukaryota</taxon>
        <taxon>Metazoa</taxon>
        <taxon>Chordata</taxon>
        <taxon>Craniata</taxon>
        <taxon>Vertebrata</taxon>
        <taxon>Euteleostomi</taxon>
        <taxon>Amphibia</taxon>
        <taxon>Batrachia</taxon>
        <taxon>Caudata</taxon>
        <taxon>Salamandroidea</taxon>
        <taxon>Salamandridae</taxon>
        <taxon>Pleurodelinae</taxon>
        <taxon>Pleurodeles</taxon>
    </lineage>
</organism>
<protein>
    <submittedName>
        <fullName evidence="2">Uncharacterized protein</fullName>
    </submittedName>
</protein>
<dbReference type="AlphaFoldDB" id="A0AAV7QTK1"/>
<gene>
    <name evidence="2" type="ORF">NDU88_009635</name>
</gene>
<comment type="caution">
    <text evidence="2">The sequence shown here is derived from an EMBL/GenBank/DDBJ whole genome shotgun (WGS) entry which is preliminary data.</text>
</comment>
<sequence>MFRSCNWQRDLHFHVRNPKSELKAETARRKHSGGRVQGLKVSDAESRGQVFQKVGMLGKQDRSGNLLMTGM</sequence>
<keyword evidence="3" id="KW-1185">Reference proteome</keyword>
<feature type="region of interest" description="Disordered" evidence="1">
    <location>
        <begin position="21"/>
        <end position="42"/>
    </location>
</feature>
<evidence type="ECO:0000256" key="1">
    <source>
        <dbReference type="SAM" id="MobiDB-lite"/>
    </source>
</evidence>